<dbReference type="Gene3D" id="1.10.20.10">
    <property type="entry name" value="Histone, subunit A"/>
    <property type="match status" value="1"/>
</dbReference>
<comment type="subcellular location">
    <subcellularLocation>
        <location evidence="1">Nucleus</location>
    </subcellularLocation>
</comment>
<evidence type="ECO:0000256" key="9">
    <source>
        <dbReference type="ARBA" id="ARBA00065988"/>
    </source>
</evidence>
<evidence type="ECO:0000256" key="12">
    <source>
        <dbReference type="SAM" id="MobiDB-lite"/>
    </source>
</evidence>
<comment type="subunit">
    <text evidence="9">The PCAF complex is composed of a number of TBP-associated factors (TAFS), such as TAF5, TAF5L, TAF6, TAF6L, TAF9, TAF10 and TAF12, PCAF, and also PCAF-associated factors (PAFs), such as TADA2L/ADA2, TADA3L/ADA3 and SPT3. Component of the STAGA transcription coactivator-HAT complex, at least composed of SUPT3H, GCN5L2, TAF5L, TAF6L, SUPT7L, TADA3L, TAD1L, TAF10, TAF12, TRRAP and TAF9.</text>
</comment>
<keyword evidence="3" id="KW-0488">Methylation</keyword>
<keyword evidence="6" id="KW-0804">Transcription</keyword>
<sequence>MAEREERRFAEVSRDSVKLMAESAGVEVGDEVAALLAEDVCYRLREAAQNSSQFMRHAKRRKLTVEDFNRALRWSNVEAVCGYGAQDALPFRPAKEGELFFVEDRDVNLVNLALATNIPNGCAETMVRVHVSYLDGKGNLEPQGTVPSAVQSLSEDLLKYYQQITRAILGEDPHLMKVRLIISTCRLAELLRFDTLLCFQVALLDLQTNSKIAALLPYFVYVISGVKSVSHDLEQLNRLLHMVKSLVQNPYLYLGSYVRSLVSSVMYCILEPLAASINPLNDHWTLRDYAALLLSHIFWTHGDLVSGLYHQILLSLQKVLSDPVRPLCSHYGAVVGLHALGWKAVERVLYPHLPAYWANLQAVLDDYSVSNAQVKADGHKVYGAILVAVERLLKMKALSLSKPAEGGVGGQQGTAGGVLGFRESSPGLSPPPEPLSEAGLGIASHLQAGGAGCPWEDWTPVPLPAMYCELYSFFGDSLAVRFSTGPELEGCLPALPCQPADARKETVANAAAGLDNSRKMPQLTANLNISPRPDGSPHTEPPPPSLAATIPGRPFARSSSSSSSVQRRSSSSRPGQRSAGPSRDVFPKARFPPPQAGPPSFSFLIGGRQMGRRCQGRRFQTSFGPQPPLASLPPRAYAHKLPVIGRVSKPVRRWTCSHYSLHLPL</sequence>
<evidence type="ECO:0000256" key="3">
    <source>
        <dbReference type="ARBA" id="ARBA00022481"/>
    </source>
</evidence>
<reference evidence="14 15" key="1">
    <citation type="submission" date="2020-06" db="EMBL/GenBank/DDBJ databases">
        <authorList>
            <consortium name="Wellcome Sanger Institute Data Sharing"/>
        </authorList>
    </citation>
    <scope>NUCLEOTIDE SEQUENCE [LARGE SCALE GENOMIC DNA]</scope>
</reference>
<evidence type="ECO:0000256" key="2">
    <source>
        <dbReference type="ARBA" id="ARBA00007688"/>
    </source>
</evidence>
<comment type="similarity">
    <text evidence="2">Belongs to the TAF6 family.</text>
</comment>
<dbReference type="InterPro" id="IPR037796">
    <property type="entry name" value="TAF6"/>
</dbReference>
<keyword evidence="4" id="KW-0597">Phosphoprotein</keyword>
<keyword evidence="7" id="KW-0539">Nucleus</keyword>
<comment type="function">
    <text evidence="8">Functions as a component of the PCAF complex. The PCAF complex is capable of efficiently acetylating histones in a nucleosomal context. The PCAF complex could be considered as the human version of the yeast SAGA complex. With TAF5L, acts as an epigenetic regulator essential for somatic reprogramming. Regulates target genes through H3K9ac deposition and MYC recruitment which trigger MYC regulatory network to orchestrate gene expression programs to control embryonic stem cell state. Functions with MYC to activate target gene expression through RNA polymerase II pause release.</text>
</comment>
<evidence type="ECO:0000256" key="7">
    <source>
        <dbReference type="ARBA" id="ARBA00023242"/>
    </source>
</evidence>
<evidence type="ECO:0000259" key="13">
    <source>
        <dbReference type="SMART" id="SM00803"/>
    </source>
</evidence>
<dbReference type="GO" id="GO:0016251">
    <property type="term" value="F:RNA polymerase II general transcription initiation factor activity"/>
    <property type="evidence" value="ECO:0007669"/>
    <property type="project" value="InterPro"/>
</dbReference>
<dbReference type="GeneTree" id="ENSGT00640000091486"/>
<evidence type="ECO:0000256" key="4">
    <source>
        <dbReference type="ARBA" id="ARBA00022553"/>
    </source>
</evidence>
<dbReference type="Pfam" id="PF07571">
    <property type="entry name" value="TAF6_C"/>
    <property type="match status" value="1"/>
</dbReference>
<name>A0AAY4AKN9_9TELE</name>
<dbReference type="FunFam" id="1.10.20.10:FF:000040">
    <property type="entry name" value="TAF6-like RNA polymerase II p300/CBP-associated factor-associated factor 65 kDa subunit 6L"/>
    <property type="match status" value="1"/>
</dbReference>
<reference evidence="14" key="3">
    <citation type="submission" date="2025-09" db="UniProtKB">
        <authorList>
            <consortium name="Ensembl"/>
        </authorList>
    </citation>
    <scope>IDENTIFICATION</scope>
</reference>
<dbReference type="PANTHER" id="PTHR10221">
    <property type="entry name" value="TRANSCRIPTION INITIATION FACTOR TFIID SUBUNIT 6"/>
    <property type="match status" value="1"/>
</dbReference>
<organism evidence="14 15">
    <name type="scientific">Denticeps clupeoides</name>
    <name type="common">denticle herring</name>
    <dbReference type="NCBI Taxonomy" id="299321"/>
    <lineage>
        <taxon>Eukaryota</taxon>
        <taxon>Metazoa</taxon>
        <taxon>Chordata</taxon>
        <taxon>Craniata</taxon>
        <taxon>Vertebrata</taxon>
        <taxon>Euteleostomi</taxon>
        <taxon>Actinopterygii</taxon>
        <taxon>Neopterygii</taxon>
        <taxon>Teleostei</taxon>
        <taxon>Clupei</taxon>
        <taxon>Clupeiformes</taxon>
        <taxon>Denticipitoidei</taxon>
        <taxon>Denticipitidae</taxon>
        <taxon>Denticeps</taxon>
    </lineage>
</organism>
<dbReference type="GO" id="GO:0005669">
    <property type="term" value="C:transcription factor TFIID complex"/>
    <property type="evidence" value="ECO:0007669"/>
    <property type="project" value="InterPro"/>
</dbReference>
<dbReference type="Ensembl" id="ENSDCDT00010009916.1">
    <property type="protein sequence ID" value="ENSDCDP00010009433.1"/>
    <property type="gene ID" value="ENSDCDG00010004211.1"/>
</dbReference>
<dbReference type="SUPFAM" id="SSF47113">
    <property type="entry name" value="Histone-fold"/>
    <property type="match status" value="1"/>
</dbReference>
<evidence type="ECO:0000256" key="10">
    <source>
        <dbReference type="ARBA" id="ARBA00074316"/>
    </source>
</evidence>
<evidence type="ECO:0000256" key="11">
    <source>
        <dbReference type="ARBA" id="ARBA00078025"/>
    </source>
</evidence>
<dbReference type="SMART" id="SM00803">
    <property type="entry name" value="TAF"/>
    <property type="match status" value="1"/>
</dbReference>
<dbReference type="InterPro" id="IPR046344">
    <property type="entry name" value="TAF6_C_sf"/>
</dbReference>
<protein>
    <recommendedName>
        <fullName evidence="10">TAF6-like RNA polymerase II p300/CBP-associated factor-associated factor 65 kDa subunit 6L</fullName>
    </recommendedName>
    <alternativeName>
        <fullName evidence="11">PCAF-associated factor 65-alpha</fullName>
    </alternativeName>
</protein>
<feature type="region of interest" description="Disordered" evidence="12">
    <location>
        <begin position="511"/>
        <end position="606"/>
    </location>
</feature>
<keyword evidence="15" id="KW-1185">Reference proteome</keyword>
<dbReference type="CDD" id="cd08050">
    <property type="entry name" value="TAF6C"/>
    <property type="match status" value="1"/>
</dbReference>
<dbReference type="GO" id="GO:0046695">
    <property type="term" value="C:SLIK (SAGA-like) complex"/>
    <property type="evidence" value="ECO:0007669"/>
    <property type="project" value="InterPro"/>
</dbReference>
<evidence type="ECO:0000256" key="8">
    <source>
        <dbReference type="ARBA" id="ARBA00060080"/>
    </source>
</evidence>
<dbReference type="GO" id="GO:0051123">
    <property type="term" value="P:RNA polymerase II preinitiation complex assembly"/>
    <property type="evidence" value="ECO:0007669"/>
    <property type="project" value="TreeGrafter"/>
</dbReference>
<dbReference type="CDD" id="cd22932">
    <property type="entry name" value="HFD_TAF6L"/>
    <property type="match status" value="1"/>
</dbReference>
<evidence type="ECO:0000256" key="1">
    <source>
        <dbReference type="ARBA" id="ARBA00004123"/>
    </source>
</evidence>
<dbReference type="GeneID" id="114799063"/>
<evidence type="ECO:0000256" key="6">
    <source>
        <dbReference type="ARBA" id="ARBA00023163"/>
    </source>
</evidence>
<evidence type="ECO:0000313" key="14">
    <source>
        <dbReference type="Ensembl" id="ENSDCDP00010009433.1"/>
    </source>
</evidence>
<dbReference type="InterPro" id="IPR009072">
    <property type="entry name" value="Histone-fold"/>
</dbReference>
<dbReference type="Proteomes" id="UP000694580">
    <property type="component" value="Chromosome 1"/>
</dbReference>
<evidence type="ECO:0000256" key="5">
    <source>
        <dbReference type="ARBA" id="ARBA00023015"/>
    </source>
</evidence>
<feature type="compositionally biased region" description="Low complexity" evidence="12">
    <location>
        <begin position="556"/>
        <end position="583"/>
    </location>
</feature>
<dbReference type="InterPro" id="IPR004823">
    <property type="entry name" value="TAF_TATA-bd_Histone-like_dom"/>
</dbReference>
<keyword evidence="5" id="KW-0805">Transcription regulation</keyword>
<reference evidence="14" key="2">
    <citation type="submission" date="2025-08" db="UniProtKB">
        <authorList>
            <consortium name="Ensembl"/>
        </authorList>
    </citation>
    <scope>IDENTIFICATION</scope>
</reference>
<dbReference type="Pfam" id="PF02969">
    <property type="entry name" value="TAF"/>
    <property type="match status" value="1"/>
</dbReference>
<dbReference type="GO" id="GO:0046982">
    <property type="term" value="F:protein heterodimerization activity"/>
    <property type="evidence" value="ECO:0007669"/>
    <property type="project" value="InterPro"/>
</dbReference>
<dbReference type="AlphaFoldDB" id="A0AAY4AKN9"/>
<dbReference type="InterPro" id="IPR011442">
    <property type="entry name" value="TAF6_C"/>
</dbReference>
<dbReference type="PANTHER" id="PTHR10221:SF22">
    <property type="entry name" value="TAF6-LIKE RNA POLYMERASE II P300_CBP-ASSOCIATED FACTOR-ASSOCIATED FACTOR 65 KDA SUBUNIT 6L"/>
    <property type="match status" value="1"/>
</dbReference>
<gene>
    <name evidence="14" type="primary">TAF6L</name>
</gene>
<dbReference type="GO" id="GO:0003713">
    <property type="term" value="F:transcription coactivator activity"/>
    <property type="evidence" value="ECO:0007669"/>
    <property type="project" value="TreeGrafter"/>
</dbReference>
<evidence type="ECO:0000313" key="15">
    <source>
        <dbReference type="Proteomes" id="UP000694580"/>
    </source>
</evidence>
<feature type="domain" description="TATA box binding protein associated factor (TAF) histone-like fold" evidence="13">
    <location>
        <begin position="10"/>
        <end position="73"/>
    </location>
</feature>
<proteinExistence type="inferred from homology"/>
<accession>A0AAY4AKN9</accession>
<dbReference type="RefSeq" id="XP_028851078.1">
    <property type="nucleotide sequence ID" value="XM_028995245.1"/>
</dbReference>
<dbReference type="Gene3D" id="1.25.40.770">
    <property type="entry name" value="TAF6, C-terminal HEAT repeat domain"/>
    <property type="match status" value="1"/>
</dbReference>
<dbReference type="GO" id="GO:0000124">
    <property type="term" value="C:SAGA complex"/>
    <property type="evidence" value="ECO:0007669"/>
    <property type="project" value="InterPro"/>
</dbReference>
<dbReference type="FunFam" id="1.25.40.770:FF:000002">
    <property type="entry name" value="TAF6-like RNA polymerase II p300/CBP-associated factor-associated factor 65 kDa subunit 6L"/>
    <property type="match status" value="1"/>
</dbReference>